<evidence type="ECO:0000313" key="1">
    <source>
        <dbReference type="EMBL" id="NER28872.1"/>
    </source>
</evidence>
<name>A0A6B3NE23_9CYAN</name>
<feature type="non-terminal residue" evidence="1">
    <location>
        <position position="1"/>
    </location>
</feature>
<dbReference type="EMBL" id="JAAHFQ010000272">
    <property type="protein sequence ID" value="NER28872.1"/>
    <property type="molecule type" value="Genomic_DNA"/>
</dbReference>
<reference evidence="1" key="1">
    <citation type="submission" date="2019-11" db="EMBL/GenBank/DDBJ databases">
        <title>Genomic insights into an expanded diversity of filamentous marine cyanobacteria reveals the extraordinary biosynthetic potential of Moorea and Okeania.</title>
        <authorList>
            <person name="Ferreira Leao T."/>
            <person name="Wang M."/>
            <person name="Moss N."/>
            <person name="Da Silva R."/>
            <person name="Sanders J."/>
            <person name="Nurk S."/>
            <person name="Gurevich A."/>
            <person name="Humphrey G."/>
            <person name="Reher R."/>
            <person name="Zhu Q."/>
            <person name="Belda-Ferre P."/>
            <person name="Glukhov E."/>
            <person name="Rex R."/>
            <person name="Dorrestein P.C."/>
            <person name="Knight R."/>
            <person name="Pevzner P."/>
            <person name="Gerwick W.H."/>
            <person name="Gerwick L."/>
        </authorList>
    </citation>
    <scope>NUCLEOTIDE SEQUENCE</scope>
    <source>
        <strain evidence="1">SIO1C4</strain>
    </source>
</reference>
<evidence type="ECO:0008006" key="2">
    <source>
        <dbReference type="Google" id="ProtNLM"/>
    </source>
</evidence>
<sequence>RVSTPDKYTLKYPQDFLISWIPPKNPACLATDTDYQELDFWTDDNIGLIKQFSNQVKLAVINSHFLEWLETCCSAPQRKELLDNLLIDCALYYPASERVSTPEEFVEKVANFKGGNWCIPVHDKKGTRVIKITKECHTWLGLELGDLIINQLLEERSKYDKRNPKEKAYNDLFKLYTNTVYGDFVAPYFYIGNVCTGNNITAMARTMAWCMEKGFHGFQTITDGCMFDLGRVIYPNDRRLTSGILFEAYSPSSNGKIKFRPLANADEISPYVDEGLLGLKVSQNGETKSLTNKEAKEWIEHKAIEHLKNLFPGLSVVNHYILEVKEIYDSCVFHGSANYLPSIVNTFLIPKMRSYQNKPCEVWDLEGEQLVKVLEDYYPALEFLTQLSKDSTRVSRGKTYLQSKILKTAQYVKLYSSSHGETKLFPGCNYYEARLVREATLSQFKFRTFEQWQSWEREFKKLLDETGQTYEQFFLNKDGTLNYKKLSKTLDDLIRKGYQRFSESKKASKSRHLHREYSLHPQAIVLSKVKDKLAQAQNHQAEDKDNYK</sequence>
<dbReference type="AlphaFoldDB" id="A0A6B3NE23"/>
<accession>A0A6B3NE23</accession>
<comment type="caution">
    <text evidence="1">The sequence shown here is derived from an EMBL/GenBank/DDBJ whole genome shotgun (WGS) entry which is preliminary data.</text>
</comment>
<dbReference type="SUPFAM" id="SSF56672">
    <property type="entry name" value="DNA/RNA polymerases"/>
    <property type="match status" value="1"/>
</dbReference>
<organism evidence="1">
    <name type="scientific">Symploca sp. SIO1C4</name>
    <dbReference type="NCBI Taxonomy" id="2607765"/>
    <lineage>
        <taxon>Bacteria</taxon>
        <taxon>Bacillati</taxon>
        <taxon>Cyanobacteriota</taxon>
        <taxon>Cyanophyceae</taxon>
        <taxon>Coleofasciculales</taxon>
        <taxon>Coleofasciculaceae</taxon>
        <taxon>Symploca</taxon>
    </lineage>
</organism>
<gene>
    <name evidence="1" type="ORF">F6J89_14850</name>
</gene>
<protein>
    <recommendedName>
        <fullName evidence="2">DNA-directed DNA polymerase</fullName>
    </recommendedName>
</protein>
<dbReference type="InterPro" id="IPR043502">
    <property type="entry name" value="DNA/RNA_pol_sf"/>
</dbReference>
<proteinExistence type="predicted"/>